<evidence type="ECO:0000313" key="12">
    <source>
        <dbReference type="EMBL" id="KAJ1914115.1"/>
    </source>
</evidence>
<comment type="catalytic activity">
    <reaction evidence="9">
        <text>tRNA(Ala) + L-alanine + ATP = L-alanyl-tRNA(Ala) + AMP + diphosphate</text>
        <dbReference type="Rhea" id="RHEA:12540"/>
        <dbReference type="Rhea" id="RHEA-COMP:9657"/>
        <dbReference type="Rhea" id="RHEA-COMP:9923"/>
        <dbReference type="ChEBI" id="CHEBI:30616"/>
        <dbReference type="ChEBI" id="CHEBI:33019"/>
        <dbReference type="ChEBI" id="CHEBI:57972"/>
        <dbReference type="ChEBI" id="CHEBI:78442"/>
        <dbReference type="ChEBI" id="CHEBI:78497"/>
        <dbReference type="ChEBI" id="CHEBI:456215"/>
        <dbReference type="EC" id="6.1.1.7"/>
    </reaction>
</comment>
<evidence type="ECO:0000256" key="2">
    <source>
        <dbReference type="ARBA" id="ARBA00022555"/>
    </source>
</evidence>
<dbReference type="SMART" id="SM00863">
    <property type="entry name" value="tRNA_SAD"/>
    <property type="match status" value="1"/>
</dbReference>
<dbReference type="InterPro" id="IPR009000">
    <property type="entry name" value="Transl_B-barrel_sf"/>
</dbReference>
<reference evidence="12" key="1">
    <citation type="submission" date="2022-07" db="EMBL/GenBank/DDBJ databases">
        <title>Phylogenomic reconstructions and comparative analyses of Kickxellomycotina fungi.</title>
        <authorList>
            <person name="Reynolds N.K."/>
            <person name="Stajich J.E."/>
            <person name="Barry K."/>
            <person name="Grigoriev I.V."/>
            <person name="Crous P."/>
            <person name="Smith M.E."/>
        </authorList>
    </citation>
    <scope>NUCLEOTIDE SEQUENCE</scope>
    <source>
        <strain evidence="12">RSA 861</strain>
    </source>
</reference>
<dbReference type="SUPFAM" id="SSF55681">
    <property type="entry name" value="Class II aaRS and biotin synthetases"/>
    <property type="match status" value="1"/>
</dbReference>
<comment type="subcellular location">
    <subcellularLocation>
        <location evidence="9">Mitochondrion</location>
    </subcellularLocation>
    <subcellularLocation>
        <location evidence="9">Cytoplasm</location>
    </subcellularLocation>
</comment>
<evidence type="ECO:0000256" key="10">
    <source>
        <dbReference type="SAM" id="Coils"/>
    </source>
</evidence>
<dbReference type="PRINTS" id="PR00980">
    <property type="entry name" value="TRNASYNTHALA"/>
</dbReference>
<dbReference type="InterPro" id="IPR018165">
    <property type="entry name" value="Ala-tRNA-synth_IIc_core"/>
</dbReference>
<dbReference type="Pfam" id="PF01411">
    <property type="entry name" value="tRNA-synt_2c"/>
    <property type="match status" value="1"/>
</dbReference>
<dbReference type="GO" id="GO:0005524">
    <property type="term" value="F:ATP binding"/>
    <property type="evidence" value="ECO:0007669"/>
    <property type="project" value="UniProtKB-UniRule"/>
</dbReference>
<keyword evidence="8 9" id="KW-0030">Aminoacyl-tRNA synthetase</keyword>
<dbReference type="OrthoDB" id="2423964at2759"/>
<dbReference type="EC" id="6.1.1.7" evidence="9"/>
<dbReference type="Proteomes" id="UP001150569">
    <property type="component" value="Unassembled WGS sequence"/>
</dbReference>
<feature type="binding site" evidence="9">
    <location>
        <position position="705"/>
    </location>
    <ligand>
        <name>Zn(2+)</name>
        <dbReference type="ChEBI" id="CHEBI:29105"/>
    </ligand>
</feature>
<dbReference type="InterPro" id="IPR012947">
    <property type="entry name" value="tRNA_SAD"/>
</dbReference>
<dbReference type="InterPro" id="IPR018162">
    <property type="entry name" value="Ala-tRNA-ligase_IIc_anticod-bd"/>
</dbReference>
<comment type="subunit">
    <text evidence="9">Monomer.</text>
</comment>
<keyword evidence="9" id="KW-0862">Zinc</keyword>
<dbReference type="SUPFAM" id="SSF55186">
    <property type="entry name" value="ThrRS/AlaRS common domain"/>
    <property type="match status" value="1"/>
</dbReference>
<feature type="coiled-coil region" evidence="10">
    <location>
        <begin position="767"/>
        <end position="794"/>
    </location>
</feature>
<gene>
    <name evidence="9" type="primary">ALA1</name>
    <name evidence="12" type="ORF">IWQ60_008934</name>
</gene>
<feature type="binding site" evidence="9">
    <location>
        <position position="701"/>
    </location>
    <ligand>
        <name>Zn(2+)</name>
        <dbReference type="ChEBI" id="CHEBI:29105"/>
    </ligand>
</feature>
<dbReference type="HAMAP" id="MF_00036_B">
    <property type="entry name" value="Ala_tRNA_synth_B"/>
    <property type="match status" value="1"/>
</dbReference>
<dbReference type="InterPro" id="IPR018164">
    <property type="entry name" value="Ala-tRNA-synth_IIc_N"/>
</dbReference>
<dbReference type="NCBIfam" id="TIGR00344">
    <property type="entry name" value="alaS"/>
    <property type="match status" value="1"/>
</dbReference>
<dbReference type="Gene3D" id="3.30.930.10">
    <property type="entry name" value="Bira Bifunctional Protein, Domain 2"/>
    <property type="match status" value="1"/>
</dbReference>
<dbReference type="PANTHER" id="PTHR11777">
    <property type="entry name" value="ALANYL-TRNA SYNTHETASE"/>
    <property type="match status" value="1"/>
</dbReference>
<comment type="caution">
    <text evidence="12">The sequence shown here is derived from an EMBL/GenBank/DDBJ whole genome shotgun (WGS) entry which is preliminary data.</text>
</comment>
<accession>A0A9W7ZQY1</accession>
<dbReference type="Pfam" id="PF07973">
    <property type="entry name" value="tRNA_SAD"/>
    <property type="match status" value="1"/>
</dbReference>
<evidence type="ECO:0000256" key="7">
    <source>
        <dbReference type="ARBA" id="ARBA00022917"/>
    </source>
</evidence>
<evidence type="ECO:0000256" key="5">
    <source>
        <dbReference type="ARBA" id="ARBA00022840"/>
    </source>
</evidence>
<dbReference type="FunFam" id="3.30.980.10:FF:000004">
    <property type="entry name" value="Alanine--tRNA ligase, cytoplasmic"/>
    <property type="match status" value="1"/>
</dbReference>
<dbReference type="GO" id="GO:0070143">
    <property type="term" value="P:mitochondrial alanyl-tRNA aminoacylation"/>
    <property type="evidence" value="ECO:0007669"/>
    <property type="project" value="UniProtKB-UniRule"/>
</dbReference>
<dbReference type="GO" id="GO:0008270">
    <property type="term" value="F:zinc ion binding"/>
    <property type="evidence" value="ECO:0007669"/>
    <property type="project" value="UniProtKB-UniRule"/>
</dbReference>
<keyword evidence="13" id="KW-1185">Reference proteome</keyword>
<evidence type="ECO:0000256" key="4">
    <source>
        <dbReference type="ARBA" id="ARBA00022741"/>
    </source>
</evidence>
<proteinExistence type="inferred from homology"/>
<feature type="binding site" evidence="9">
    <location>
        <position position="599"/>
    </location>
    <ligand>
        <name>Zn(2+)</name>
        <dbReference type="ChEBI" id="CHEBI:29105"/>
    </ligand>
</feature>
<evidence type="ECO:0000256" key="1">
    <source>
        <dbReference type="ARBA" id="ARBA00008429"/>
    </source>
</evidence>
<evidence type="ECO:0000259" key="11">
    <source>
        <dbReference type="PROSITE" id="PS50860"/>
    </source>
</evidence>
<keyword evidence="3 9" id="KW-0436">Ligase</keyword>
<dbReference type="PROSITE" id="PS50860">
    <property type="entry name" value="AA_TRNA_LIGASE_II_ALA"/>
    <property type="match status" value="1"/>
</dbReference>
<feature type="domain" description="Alanyl-transfer RNA synthetases family profile" evidence="11">
    <location>
        <begin position="29"/>
        <end position="744"/>
    </location>
</feature>
<keyword evidence="7 9" id="KW-0648">Protein biosynthesis</keyword>
<keyword evidence="9" id="KW-0479">Metal-binding</keyword>
<dbReference type="AlphaFoldDB" id="A0A9W7ZQY1"/>
<keyword evidence="2 9" id="KW-0820">tRNA-binding</keyword>
<keyword evidence="9" id="KW-0496">Mitochondrion</keyword>
<dbReference type="InterPro" id="IPR050058">
    <property type="entry name" value="Ala-tRNA_ligase"/>
</dbReference>
<name>A0A9W7ZQY1_9FUNG</name>
<evidence type="ECO:0000256" key="6">
    <source>
        <dbReference type="ARBA" id="ARBA00022884"/>
    </source>
</evidence>
<dbReference type="Gene3D" id="3.30.980.10">
    <property type="entry name" value="Threonyl-trna Synthetase, Chain A, domain 2"/>
    <property type="match status" value="1"/>
</dbReference>
<comment type="cofactor">
    <cofactor evidence="9">
        <name>Zn(2+)</name>
        <dbReference type="ChEBI" id="CHEBI:29105"/>
    </cofactor>
    <text evidence="9">Binds 1 zinc ion per subunit.</text>
</comment>
<keyword evidence="9" id="KW-0963">Cytoplasm</keyword>
<dbReference type="EMBL" id="JANBPT010000704">
    <property type="protein sequence ID" value="KAJ1914115.1"/>
    <property type="molecule type" value="Genomic_DNA"/>
</dbReference>
<dbReference type="InterPro" id="IPR023033">
    <property type="entry name" value="Ala_tRNA_ligase_euk/bac"/>
</dbReference>
<keyword evidence="5 9" id="KW-0067">ATP-binding</keyword>
<dbReference type="Gene3D" id="2.40.30.130">
    <property type="match status" value="1"/>
</dbReference>
<evidence type="ECO:0000256" key="8">
    <source>
        <dbReference type="ARBA" id="ARBA00023146"/>
    </source>
</evidence>
<dbReference type="GO" id="GO:0005739">
    <property type="term" value="C:mitochondrion"/>
    <property type="evidence" value="ECO:0007669"/>
    <property type="project" value="UniProtKB-SubCell"/>
</dbReference>
<protein>
    <recommendedName>
        <fullName evidence="9">Alanine--tRNA ligase</fullName>
        <ecNumber evidence="9">6.1.1.7</ecNumber>
    </recommendedName>
    <alternativeName>
        <fullName evidence="9">Alanyl-tRNA synthetase</fullName>
        <shortName evidence="9">AlaRS</shortName>
    </alternativeName>
</protein>
<dbReference type="Gene3D" id="3.10.310.40">
    <property type="match status" value="1"/>
</dbReference>
<comment type="domain">
    <text evidence="9">Consists of three domains; the N-terminal catalytic domain, the editing domain and the C-terminal C-Ala domain. The editing domain removes incorrectly charged amino acids, while the C-Ala domain, along with tRNA(Ala), serves as a bridge to cooperatively bring together the editing and aminoacylation centers thus stimulating deacylation of misacylated tRNAs.</text>
</comment>
<dbReference type="SUPFAM" id="SSF101353">
    <property type="entry name" value="Putative anticodon-binding domain of alanyl-tRNA synthetase (AlaRS)"/>
    <property type="match status" value="1"/>
</dbReference>
<keyword evidence="4 9" id="KW-0547">Nucleotide-binding</keyword>
<dbReference type="GO" id="GO:0004813">
    <property type="term" value="F:alanine-tRNA ligase activity"/>
    <property type="evidence" value="ECO:0007669"/>
    <property type="project" value="UniProtKB-UniRule"/>
</dbReference>
<evidence type="ECO:0000256" key="3">
    <source>
        <dbReference type="ARBA" id="ARBA00022598"/>
    </source>
</evidence>
<sequence length="915" mass="99314">MQRFRAPVASLPNWGRQRRLLTSASSRSWTGNEIRQRFLDHFQEQDHQALPSSGLVPKADDRSLLFTNAGMVQFKDQFLQPQSAPFKRVTTVQKCLRAGGKHNDLDNVGFTPRHHTFFEMLGNFSFGGYDKLRAIQLAWAFLTEVLHLPKARLRVSVLTTDTESYAIWRHQVGVPADRIDQLGEADNFWSMGHGEGPCGPCTEIFWDTGAADPEARWLEIWNLVFMEYHRDAAGTLTRLPALCVDTGMGLERLTSVLQDVQSNFETDLFRGLLDAVAALPADPSRAGVTGNQMIAPNQRIIADHLRASGFLLAEGVIPGNAGRGYVLRRIIRRAVRAGQQLGIEGPFLTQLYPALVASLGKAYPELGDRAAGVVDQLGGEEDLFRTTLSKGLQQLERTFRTVPTTGQTPVVDAATAFYLYDTHGFPVDLVDLIARERGWTVDLAGFDQLREVARQRSQDTWQGRSPAATTKGAVTGSHCQTWQDRGFTSTFTGYRLSQAESTGRILSTAPLDQGRYAVLVDPCPFYGLGGGQAADRGRISSAITGADAEVLDVTQPYPGATVLTVRVDSRSNSTDPFPAGTPVMCKVDLVHRRGLAIHHSATHLLNAALRRVTGQTVEQMGSSVTADRLRFDFTSAPLTADQLASVETFVNEAALAAVSVAVDDNLTLAAAKARGALGLAGDTYGETVRVVQFPGLSSELCCGTHVANTSQLYPFKVLSEGSVAARVRRIEAVAGPAAVAFLNRQHDRLDTLACAIQTSPARLESAVQSLVSDRARLEQRLGQLTARLVTAEADPQTVTLAAEGHPVYIYALDTGVWADSAVVAKRAQYLRETHPGIVHIMVRGPHVVVSYSGAQLQAGMVLRRILAPFGGKGGGKPEQAQGRVGGEKTVRVDSEFTRICVAAVDEETVLQECSR</sequence>
<dbReference type="GO" id="GO:0002161">
    <property type="term" value="F:aminoacyl-tRNA deacylase activity"/>
    <property type="evidence" value="ECO:0007669"/>
    <property type="project" value="TreeGrafter"/>
</dbReference>
<dbReference type="InterPro" id="IPR018163">
    <property type="entry name" value="Thr/Ala-tRNA-synth_IIc_edit"/>
</dbReference>
<feature type="binding site" evidence="9">
    <location>
        <position position="603"/>
    </location>
    <ligand>
        <name>Zn(2+)</name>
        <dbReference type="ChEBI" id="CHEBI:29105"/>
    </ligand>
</feature>
<dbReference type="SUPFAM" id="SSF50447">
    <property type="entry name" value="Translation proteins"/>
    <property type="match status" value="1"/>
</dbReference>
<dbReference type="CDD" id="cd00673">
    <property type="entry name" value="AlaRS_core"/>
    <property type="match status" value="1"/>
</dbReference>
<evidence type="ECO:0000256" key="9">
    <source>
        <dbReference type="HAMAP-Rule" id="MF_03133"/>
    </source>
</evidence>
<keyword evidence="6 9" id="KW-0694">RNA-binding</keyword>
<comment type="function">
    <text evidence="9">Catalyzes the attachment of alanine to tRNA(Ala) in a two-step reaction: alanine is first activated by ATP to form Ala-AMP and then transferred to the acceptor end of tRNA(Ala). Also edits incorrectly charged tRNA(Ala) via its editing domain.</text>
</comment>
<keyword evidence="10" id="KW-0175">Coiled coil</keyword>
<dbReference type="FunFam" id="3.30.930.10:FF:000004">
    <property type="entry name" value="Alanine--tRNA ligase"/>
    <property type="match status" value="1"/>
</dbReference>
<dbReference type="InterPro" id="IPR045864">
    <property type="entry name" value="aa-tRNA-synth_II/BPL/LPL"/>
</dbReference>
<comment type="similarity">
    <text evidence="1">Belongs to the class-II aminoacyl-tRNA synthetase family. Alax-L subfamily.</text>
</comment>
<evidence type="ECO:0000313" key="13">
    <source>
        <dbReference type="Proteomes" id="UP001150569"/>
    </source>
</evidence>
<dbReference type="InterPro" id="IPR002318">
    <property type="entry name" value="Ala-tRNA-lgiase_IIc"/>
</dbReference>
<dbReference type="GO" id="GO:0000049">
    <property type="term" value="F:tRNA binding"/>
    <property type="evidence" value="ECO:0007669"/>
    <property type="project" value="UniProtKB-KW"/>
</dbReference>
<organism evidence="12 13">
    <name type="scientific">Tieghemiomyces parasiticus</name>
    <dbReference type="NCBI Taxonomy" id="78921"/>
    <lineage>
        <taxon>Eukaryota</taxon>
        <taxon>Fungi</taxon>
        <taxon>Fungi incertae sedis</taxon>
        <taxon>Zoopagomycota</taxon>
        <taxon>Kickxellomycotina</taxon>
        <taxon>Dimargaritomycetes</taxon>
        <taxon>Dimargaritales</taxon>
        <taxon>Dimargaritaceae</taxon>
        <taxon>Tieghemiomyces</taxon>
    </lineage>
</organism>
<dbReference type="PANTHER" id="PTHR11777:SF9">
    <property type="entry name" value="ALANINE--TRNA LIGASE, CYTOPLASMIC"/>
    <property type="match status" value="1"/>
</dbReference>